<comment type="caution">
    <text evidence="2">The sequence shown here is derived from an EMBL/GenBank/DDBJ whole genome shotgun (WGS) entry which is preliminary data.</text>
</comment>
<organism evidence="2 3">
    <name type="scientific">Candidatus Woesebacteria bacterium RIFCSPLOWO2_01_FULL_39_14</name>
    <dbReference type="NCBI Taxonomy" id="1802518"/>
    <lineage>
        <taxon>Bacteria</taxon>
        <taxon>Candidatus Woeseibacteriota</taxon>
    </lineage>
</organism>
<evidence type="ECO:0008006" key="4">
    <source>
        <dbReference type="Google" id="ProtNLM"/>
    </source>
</evidence>
<protein>
    <recommendedName>
        <fullName evidence="4">Type 4 fimbrial biogenesis protein PilX N-terminal domain-containing protein</fullName>
    </recommendedName>
</protein>
<keyword evidence="1" id="KW-0812">Transmembrane</keyword>
<dbReference type="AlphaFoldDB" id="A0A1F8BNG4"/>
<proteinExistence type="predicted"/>
<sequence>MVVKNNQKGFMALTSILIISAITLSIAISISLLGVGEAKSSLDYKKGGETLKIAEACVEEALLRLKSDESYLGASLTVGDGLCNISVSGSGLDRTIDVTAQITNGISYTKKIQVTAKRTGTAINITGWNETQ</sequence>
<keyword evidence="1" id="KW-0472">Membrane</keyword>
<dbReference type="Proteomes" id="UP000177060">
    <property type="component" value="Unassembled WGS sequence"/>
</dbReference>
<accession>A0A1F8BNG4</accession>
<evidence type="ECO:0000313" key="3">
    <source>
        <dbReference type="Proteomes" id="UP000177060"/>
    </source>
</evidence>
<evidence type="ECO:0000256" key="1">
    <source>
        <dbReference type="SAM" id="Phobius"/>
    </source>
</evidence>
<evidence type="ECO:0000313" key="2">
    <source>
        <dbReference type="EMBL" id="OGM65179.1"/>
    </source>
</evidence>
<keyword evidence="1" id="KW-1133">Transmembrane helix</keyword>
<reference evidence="2 3" key="1">
    <citation type="journal article" date="2016" name="Nat. Commun.">
        <title>Thousands of microbial genomes shed light on interconnected biogeochemical processes in an aquifer system.</title>
        <authorList>
            <person name="Anantharaman K."/>
            <person name="Brown C.T."/>
            <person name="Hug L.A."/>
            <person name="Sharon I."/>
            <person name="Castelle C.J."/>
            <person name="Probst A.J."/>
            <person name="Thomas B.C."/>
            <person name="Singh A."/>
            <person name="Wilkins M.J."/>
            <person name="Karaoz U."/>
            <person name="Brodie E.L."/>
            <person name="Williams K.H."/>
            <person name="Hubbard S.S."/>
            <person name="Banfield J.F."/>
        </authorList>
    </citation>
    <scope>NUCLEOTIDE SEQUENCE [LARGE SCALE GENOMIC DNA]</scope>
</reference>
<feature type="transmembrane region" description="Helical" evidence="1">
    <location>
        <begin position="12"/>
        <end position="36"/>
    </location>
</feature>
<dbReference type="EMBL" id="MGHE01000008">
    <property type="protein sequence ID" value="OGM65179.1"/>
    <property type="molecule type" value="Genomic_DNA"/>
</dbReference>
<gene>
    <name evidence="2" type="ORF">A3A52_04775</name>
</gene>
<name>A0A1F8BNG4_9BACT</name>